<name>A0AAW2YR27_9EUKA</name>
<keyword evidence="1" id="KW-0812">Transmembrane</keyword>
<comment type="caution">
    <text evidence="2">The sequence shown here is derived from an EMBL/GenBank/DDBJ whole genome shotgun (WGS) entry which is preliminary data.</text>
</comment>
<accession>A0AAW2YR27</accession>
<sequence>MNNKLTNSAIKFFLAPSFLVTAVVAFFNVALKSVTDEEEEPENVEPSQEKVNALLSEPAPNKTTVRQIMPKEISDRITKDQNFLDVDLAFLSGETEMPLSVYESPLMHYYRQFRDMRQNNESDGYYIVQKRRITDKNKQKPRPDVGQLVSSSIDSSVDNFVRNDDDLYGEYNDSEVMLLYGRGPVFQMRDEYSERFEGFDD</sequence>
<evidence type="ECO:0000313" key="2">
    <source>
        <dbReference type="EMBL" id="KAL0479529.1"/>
    </source>
</evidence>
<evidence type="ECO:0000256" key="1">
    <source>
        <dbReference type="SAM" id="Phobius"/>
    </source>
</evidence>
<keyword evidence="3" id="KW-1185">Reference proteome</keyword>
<keyword evidence="1" id="KW-1133">Transmembrane helix</keyword>
<proteinExistence type="predicted"/>
<feature type="transmembrane region" description="Helical" evidence="1">
    <location>
        <begin position="12"/>
        <end position="31"/>
    </location>
</feature>
<dbReference type="Proteomes" id="UP001431209">
    <property type="component" value="Unassembled WGS sequence"/>
</dbReference>
<gene>
    <name evidence="2" type="ORF">AKO1_007752</name>
</gene>
<keyword evidence="1" id="KW-0472">Membrane</keyword>
<dbReference type="EMBL" id="JAOPGA020000576">
    <property type="protein sequence ID" value="KAL0479529.1"/>
    <property type="molecule type" value="Genomic_DNA"/>
</dbReference>
<dbReference type="AlphaFoldDB" id="A0AAW2YR27"/>
<reference evidence="2 3" key="1">
    <citation type="submission" date="2024-03" db="EMBL/GenBank/DDBJ databases">
        <title>The Acrasis kona genome and developmental transcriptomes reveal deep origins of eukaryotic multicellular pathways.</title>
        <authorList>
            <person name="Sheikh S."/>
            <person name="Fu C.-J."/>
            <person name="Brown M.W."/>
            <person name="Baldauf S.L."/>
        </authorList>
    </citation>
    <scope>NUCLEOTIDE SEQUENCE [LARGE SCALE GENOMIC DNA]</scope>
    <source>
        <strain evidence="2 3">ATCC MYA-3509</strain>
    </source>
</reference>
<organism evidence="2 3">
    <name type="scientific">Acrasis kona</name>
    <dbReference type="NCBI Taxonomy" id="1008807"/>
    <lineage>
        <taxon>Eukaryota</taxon>
        <taxon>Discoba</taxon>
        <taxon>Heterolobosea</taxon>
        <taxon>Tetramitia</taxon>
        <taxon>Eutetramitia</taxon>
        <taxon>Acrasidae</taxon>
        <taxon>Acrasis</taxon>
    </lineage>
</organism>
<protein>
    <submittedName>
        <fullName evidence="2">Uncharacterized protein</fullName>
    </submittedName>
</protein>
<evidence type="ECO:0000313" key="3">
    <source>
        <dbReference type="Proteomes" id="UP001431209"/>
    </source>
</evidence>